<dbReference type="InterPro" id="IPR000835">
    <property type="entry name" value="HTH_MarR-typ"/>
</dbReference>
<dbReference type="PROSITE" id="PS50995">
    <property type="entry name" value="HTH_MARR_2"/>
    <property type="match status" value="1"/>
</dbReference>
<dbReference type="PRINTS" id="PR00598">
    <property type="entry name" value="HTHMARR"/>
</dbReference>
<dbReference type="EMBL" id="JAUCMN010000009">
    <property type="protein sequence ID" value="MDM7892672.1"/>
    <property type="molecule type" value="Genomic_DNA"/>
</dbReference>
<name>A0ABT7TSU6_9MICO</name>
<proteinExistence type="predicted"/>
<evidence type="ECO:0000313" key="3">
    <source>
        <dbReference type="Proteomes" id="UP001236404"/>
    </source>
</evidence>
<dbReference type="SMART" id="SM00347">
    <property type="entry name" value="HTH_MARR"/>
    <property type="match status" value="1"/>
</dbReference>
<dbReference type="RefSeq" id="WP_289474599.1">
    <property type="nucleotide sequence ID" value="NZ_JAUCMN010000009.1"/>
</dbReference>
<feature type="domain" description="HTH marR-type" evidence="1">
    <location>
        <begin position="8"/>
        <end position="140"/>
    </location>
</feature>
<gene>
    <name evidence="2" type="ORF">QUG93_13335</name>
</gene>
<dbReference type="PANTHER" id="PTHR33164">
    <property type="entry name" value="TRANSCRIPTIONAL REGULATOR, MARR FAMILY"/>
    <property type="match status" value="1"/>
</dbReference>
<reference evidence="2 3" key="1">
    <citation type="submission" date="2023-06" db="EMBL/GenBank/DDBJ databases">
        <authorList>
            <person name="Feng G."/>
            <person name="Li J."/>
            <person name="Zhu H."/>
        </authorList>
    </citation>
    <scope>NUCLEOTIDE SEQUENCE [LARGE SCALE GENOMIC DNA]</scope>
    <source>
        <strain evidence="2 3">RHCKG28</strain>
    </source>
</reference>
<evidence type="ECO:0000313" key="2">
    <source>
        <dbReference type="EMBL" id="MDM7892672.1"/>
    </source>
</evidence>
<keyword evidence="3" id="KW-1185">Reference proteome</keyword>
<dbReference type="Proteomes" id="UP001236404">
    <property type="component" value="Unassembled WGS sequence"/>
</dbReference>
<dbReference type="Gene3D" id="1.10.10.10">
    <property type="entry name" value="Winged helix-like DNA-binding domain superfamily/Winged helix DNA-binding domain"/>
    <property type="match status" value="1"/>
</dbReference>
<dbReference type="SUPFAM" id="SSF46785">
    <property type="entry name" value="Winged helix' DNA-binding domain"/>
    <property type="match status" value="1"/>
</dbReference>
<dbReference type="InterPro" id="IPR036388">
    <property type="entry name" value="WH-like_DNA-bd_sf"/>
</dbReference>
<organism evidence="2 3">
    <name type="scientific">Curtobacterium caseinilyticum</name>
    <dbReference type="NCBI Taxonomy" id="3055137"/>
    <lineage>
        <taxon>Bacteria</taxon>
        <taxon>Bacillati</taxon>
        <taxon>Actinomycetota</taxon>
        <taxon>Actinomycetes</taxon>
        <taxon>Micrococcales</taxon>
        <taxon>Microbacteriaceae</taxon>
        <taxon>Curtobacterium</taxon>
    </lineage>
</organism>
<dbReference type="InterPro" id="IPR036390">
    <property type="entry name" value="WH_DNA-bd_sf"/>
</dbReference>
<comment type="caution">
    <text evidence="2">The sequence shown here is derived from an EMBL/GenBank/DDBJ whole genome shotgun (WGS) entry which is preliminary data.</text>
</comment>
<evidence type="ECO:0000259" key="1">
    <source>
        <dbReference type="PROSITE" id="PS50995"/>
    </source>
</evidence>
<dbReference type="PANTHER" id="PTHR33164:SF94">
    <property type="entry name" value="TRANSCRIPTIONAL REGULATORY PROTEIN-RELATED"/>
    <property type="match status" value="1"/>
</dbReference>
<dbReference type="InterPro" id="IPR039422">
    <property type="entry name" value="MarR/SlyA-like"/>
</dbReference>
<accession>A0ABT7TSU6</accession>
<sequence length="150" mass="15660">MAPTTDDDADLMAAFAAVVRANTSLVSQLSTRAGIHENALRALVLVSDTGYSTPTEVAGYLGLTSGAVTNMVDRMTSAGLVERAPNPSDRRGSLLRLLPAGEAVVEDYRARYGAMLRAVDGAHGGELHQVLNSLATSLYEQAADAVGERG</sequence>
<dbReference type="Pfam" id="PF12802">
    <property type="entry name" value="MarR_2"/>
    <property type="match status" value="1"/>
</dbReference>
<protein>
    <submittedName>
        <fullName evidence="2">MarR family winged helix-turn-helix transcriptional regulator</fullName>
    </submittedName>
</protein>